<keyword evidence="3 8" id="KW-0418">Kinase</keyword>
<dbReference type="RefSeq" id="WP_175599096.1">
    <property type="nucleotide sequence ID" value="NZ_JABWGO010000001.1"/>
</dbReference>
<dbReference type="InterPro" id="IPR015943">
    <property type="entry name" value="WD40/YVTN_repeat-like_dom_sf"/>
</dbReference>
<keyword evidence="6" id="KW-0812">Transmembrane</keyword>
<dbReference type="SMART" id="SM00220">
    <property type="entry name" value="S_TKc"/>
    <property type="match status" value="1"/>
</dbReference>
<proteinExistence type="predicted"/>
<dbReference type="Gene3D" id="2.130.10.10">
    <property type="entry name" value="YVTN repeat-like/Quinoprotein amine dehydrogenase"/>
    <property type="match status" value="3"/>
</dbReference>
<keyword evidence="6" id="KW-0472">Membrane</keyword>
<evidence type="ECO:0000256" key="3">
    <source>
        <dbReference type="ARBA" id="ARBA00022777"/>
    </source>
</evidence>
<dbReference type="InterPro" id="IPR049052">
    <property type="entry name" value="nSTAND1"/>
</dbReference>
<feature type="transmembrane region" description="Helical" evidence="6">
    <location>
        <begin position="180"/>
        <end position="204"/>
    </location>
</feature>
<dbReference type="Pfam" id="PF00069">
    <property type="entry name" value="Pkinase"/>
    <property type="match status" value="1"/>
</dbReference>
<dbReference type="Gene3D" id="1.10.510.10">
    <property type="entry name" value="Transferase(Phosphotransferase) domain 1"/>
    <property type="match status" value="1"/>
</dbReference>
<dbReference type="SUPFAM" id="SSF50998">
    <property type="entry name" value="Quinoprotein alcohol dehydrogenase-like"/>
    <property type="match status" value="2"/>
</dbReference>
<accession>A0A7Y6MAK6</accession>
<evidence type="ECO:0000256" key="2">
    <source>
        <dbReference type="ARBA" id="ARBA00022741"/>
    </source>
</evidence>
<dbReference type="InterPro" id="IPR001680">
    <property type="entry name" value="WD40_rpt"/>
</dbReference>
<dbReference type="Proteomes" id="UP000546126">
    <property type="component" value="Unassembled WGS sequence"/>
</dbReference>
<dbReference type="CDD" id="cd14014">
    <property type="entry name" value="STKc_PknB_like"/>
    <property type="match status" value="1"/>
</dbReference>
<evidence type="ECO:0000256" key="5">
    <source>
        <dbReference type="PROSITE-ProRule" id="PRU00221"/>
    </source>
</evidence>
<dbReference type="Gene3D" id="3.30.200.20">
    <property type="entry name" value="Phosphorylase Kinase, domain 1"/>
    <property type="match status" value="1"/>
</dbReference>
<feature type="domain" description="Protein kinase" evidence="7">
    <location>
        <begin position="17"/>
        <end position="270"/>
    </location>
</feature>
<dbReference type="EMBL" id="JABWGO010000001">
    <property type="protein sequence ID" value="NUW39574.1"/>
    <property type="molecule type" value="Genomic_DNA"/>
</dbReference>
<dbReference type="Pfam" id="PF00400">
    <property type="entry name" value="WD40"/>
    <property type="match status" value="1"/>
</dbReference>
<evidence type="ECO:0000256" key="1">
    <source>
        <dbReference type="ARBA" id="ARBA00022679"/>
    </source>
</evidence>
<evidence type="ECO:0000259" key="7">
    <source>
        <dbReference type="PROSITE" id="PS50011"/>
    </source>
</evidence>
<keyword evidence="4" id="KW-0067">ATP-binding</keyword>
<dbReference type="InterPro" id="IPR011009">
    <property type="entry name" value="Kinase-like_dom_sf"/>
</dbReference>
<dbReference type="PROSITE" id="PS50011">
    <property type="entry name" value="PROTEIN_KINASE_DOM"/>
    <property type="match status" value="1"/>
</dbReference>
<reference evidence="8 9" key="1">
    <citation type="submission" date="2020-06" db="EMBL/GenBank/DDBJ databases">
        <authorList>
            <person name="Chanama M."/>
        </authorList>
    </citation>
    <scope>NUCLEOTIDE SEQUENCE [LARGE SCALE GENOMIC DNA]</scope>
    <source>
        <strain evidence="8 9">TBRC6557</strain>
    </source>
</reference>
<feature type="repeat" description="WD" evidence="5">
    <location>
        <begin position="1086"/>
        <end position="1118"/>
    </location>
</feature>
<dbReference type="GO" id="GO:0004674">
    <property type="term" value="F:protein serine/threonine kinase activity"/>
    <property type="evidence" value="ECO:0007669"/>
    <property type="project" value="TreeGrafter"/>
</dbReference>
<keyword evidence="6" id="KW-1133">Transmembrane helix</keyword>
<comment type="caution">
    <text evidence="8">The sequence shown here is derived from an EMBL/GenBank/DDBJ whole genome shotgun (WGS) entry which is preliminary data.</text>
</comment>
<organism evidence="8 9">
    <name type="scientific">Nonomuraea rhodomycinica</name>
    <dbReference type="NCBI Taxonomy" id="1712872"/>
    <lineage>
        <taxon>Bacteria</taxon>
        <taxon>Bacillati</taxon>
        <taxon>Actinomycetota</taxon>
        <taxon>Actinomycetes</taxon>
        <taxon>Streptosporangiales</taxon>
        <taxon>Streptosporangiaceae</taxon>
        <taxon>Nonomuraea</taxon>
    </lineage>
</organism>
<dbReference type="Pfam" id="PF20703">
    <property type="entry name" value="nSTAND1"/>
    <property type="match status" value="1"/>
</dbReference>
<dbReference type="PROSITE" id="PS50082">
    <property type="entry name" value="WD_REPEATS_2"/>
    <property type="match status" value="1"/>
</dbReference>
<protein>
    <submittedName>
        <fullName evidence="8">Protein kinase</fullName>
    </submittedName>
</protein>
<dbReference type="InterPro" id="IPR000719">
    <property type="entry name" value="Prot_kinase_dom"/>
</dbReference>
<sequence>MSPVPLTPSDPHRLGGYWLAGRLGAGGQGVVYEAYGEAGQRVAVKVPRLSDAASRARLSKEAAAAQRVSSFCTARVIEVRTDVAEPYIVSEYVPGPTLRQVVGEAGPYGGDALRRLAIGVATALTAIHEVGVVHRDLKPDNIILGPDGPRVIDFGVAREVGPLTTTGPIMGTPNYMAPEVFAGSGVAAAADMWAWALVVLFAALGRDPIPGQEPLSVVNTVLGFRPDPGVLPEPLGGLVAAATSRNPDERPSARAVLLGLLDVRDDDRLLVEGGSVAAAVRAPLPTEPDLGTIAEELFEELSDGERTVAPDLFLRMVGLTEEDDETIRHVTRDELEATGPVESLLSVYVAAGLITEADSAYTLASPALMQAWPRLRHWVADNRAGLHIHRRLSAAARLWDEHGRKPADLLHGSSLDRTLRWAATERRDITLRALEREFLDVAAKQARRQSKRRGLIAATLVVLLVATLGGLGLAEHLRDVSSRQRDEATARSLLLRAADLRRRDPRLAMRLSVAAWRLSPSIPQSLGGLYDSLSDGGLDSFTDPDVTADTVYATSQDGRTLVSIRAGLARLWDVREHRKVGEFSGVSPTAVMGALSPGGRVLAVQDDRQVRLWDVPTGTAMGDGFASGASRGNTDRLAFDPTGRFLSVPDLSRSRTGAHWWDLATRRQIRAGSGAGVDAVNADGTLGVVFSTGDGRAELWDLKTNRVLPADWLPQKKNVQDAVFGDSGRTLAVTASVPPLPGQGGVAGYKLLLRQVPSGAALKGDGAGPAGKIYAFGYNDRFLAYGGEGSKSLTVRRLTDGQEVVRRELGAPIDQVRFDEPDHVMRIRLTSTVSTMDLRSLQDRPALPGTAGGKALLGPGGRIVALYGAGQVRLWDVAGRRSIGQPIKVDEGALYRPALAFSRDGRKLAIGGMIRTAESPGAHAGVVVVDTSTALPISSVRVASKQADSVAGLAFSPDGTTLAVAPAHWTVDGAMSSPLELWTPASSTVRTVKDVNGSENMAYRPDGKLLVAGSAPEITLVDPLRGARLPRPEGAGSLPSGPYAFSPDGGRVAVSMDGEPLSLWNPDFTGTSGLRFPAVGEGGFYTLVWSPDGRTIATYAAGDRIRLWDADTRQPLGMIFDGHTDVGFESSATLAFSADGRTLFSATPDGVVRAHVLDGERVATAVCDRARGPLSPDEWKRYLHEVEYFNTCEQAAGRSE</sequence>
<dbReference type="PANTHER" id="PTHR43289:SF34">
    <property type="entry name" value="SERINE_THREONINE-PROTEIN KINASE YBDM-RELATED"/>
    <property type="match status" value="1"/>
</dbReference>
<keyword evidence="1" id="KW-0808">Transferase</keyword>
<evidence type="ECO:0000256" key="4">
    <source>
        <dbReference type="ARBA" id="ARBA00022840"/>
    </source>
</evidence>
<keyword evidence="5" id="KW-0853">WD repeat</keyword>
<dbReference type="GO" id="GO:0005524">
    <property type="term" value="F:ATP binding"/>
    <property type="evidence" value="ECO:0007669"/>
    <property type="project" value="UniProtKB-KW"/>
</dbReference>
<dbReference type="PANTHER" id="PTHR43289">
    <property type="entry name" value="MITOGEN-ACTIVATED PROTEIN KINASE KINASE KINASE 20-RELATED"/>
    <property type="match status" value="1"/>
</dbReference>
<feature type="transmembrane region" description="Helical" evidence="6">
    <location>
        <begin position="454"/>
        <end position="474"/>
    </location>
</feature>
<name>A0A7Y6MAK6_9ACTN</name>
<dbReference type="PROSITE" id="PS00108">
    <property type="entry name" value="PROTEIN_KINASE_ST"/>
    <property type="match status" value="1"/>
</dbReference>
<gene>
    <name evidence="8" type="ORF">HT134_05420</name>
</gene>
<dbReference type="AlphaFoldDB" id="A0A7Y6MAK6"/>
<keyword evidence="9" id="KW-1185">Reference proteome</keyword>
<evidence type="ECO:0000313" key="9">
    <source>
        <dbReference type="Proteomes" id="UP000546126"/>
    </source>
</evidence>
<dbReference type="SUPFAM" id="SSF56112">
    <property type="entry name" value="Protein kinase-like (PK-like)"/>
    <property type="match status" value="1"/>
</dbReference>
<evidence type="ECO:0000313" key="8">
    <source>
        <dbReference type="EMBL" id="NUW39574.1"/>
    </source>
</evidence>
<dbReference type="InterPro" id="IPR008271">
    <property type="entry name" value="Ser/Thr_kinase_AS"/>
</dbReference>
<keyword evidence="2" id="KW-0547">Nucleotide-binding</keyword>
<dbReference type="SMART" id="SM00320">
    <property type="entry name" value="WD40"/>
    <property type="match status" value="4"/>
</dbReference>
<evidence type="ECO:0000256" key="6">
    <source>
        <dbReference type="SAM" id="Phobius"/>
    </source>
</evidence>
<dbReference type="InterPro" id="IPR011047">
    <property type="entry name" value="Quinoprotein_ADH-like_sf"/>
</dbReference>